<evidence type="ECO:0000256" key="1">
    <source>
        <dbReference type="ARBA" id="ARBA00004141"/>
    </source>
</evidence>
<evidence type="ECO:0000256" key="5">
    <source>
        <dbReference type="SAM" id="Phobius"/>
    </source>
</evidence>
<gene>
    <name evidence="7" type="ORF">IE4872_CH01728</name>
</gene>
<evidence type="ECO:0000259" key="6">
    <source>
        <dbReference type="Pfam" id="PF13515"/>
    </source>
</evidence>
<feature type="domain" description="Integral membrane bound transporter" evidence="6">
    <location>
        <begin position="74"/>
        <end position="193"/>
    </location>
</feature>
<evidence type="ECO:0000256" key="2">
    <source>
        <dbReference type="ARBA" id="ARBA00022692"/>
    </source>
</evidence>
<feature type="transmembrane region" description="Helical" evidence="5">
    <location>
        <begin position="124"/>
        <end position="144"/>
    </location>
</feature>
<keyword evidence="4 5" id="KW-0472">Membrane</keyword>
<dbReference type="EMBL" id="CP017101">
    <property type="protein sequence ID" value="APO67361.1"/>
    <property type="molecule type" value="Genomic_DNA"/>
</dbReference>
<organism evidence="7 8">
    <name type="scientific">Rhizobium gallicum</name>
    <dbReference type="NCBI Taxonomy" id="56730"/>
    <lineage>
        <taxon>Bacteria</taxon>
        <taxon>Pseudomonadati</taxon>
        <taxon>Pseudomonadota</taxon>
        <taxon>Alphaproteobacteria</taxon>
        <taxon>Hyphomicrobiales</taxon>
        <taxon>Rhizobiaceae</taxon>
        <taxon>Rhizobium/Agrobacterium group</taxon>
        <taxon>Rhizobium</taxon>
    </lineage>
</organism>
<feature type="transmembrane region" description="Helical" evidence="5">
    <location>
        <begin position="182"/>
        <end position="199"/>
    </location>
</feature>
<evidence type="ECO:0000256" key="4">
    <source>
        <dbReference type="ARBA" id="ARBA00023136"/>
    </source>
</evidence>
<reference evidence="7 8" key="1">
    <citation type="submission" date="2016-09" db="EMBL/GenBank/DDBJ databases">
        <title>The complete genome sequences of Rhizobium gallicum, symbiovars gallicum and phaseoli, symbionts associated to common bean (Phaseolus vulgaris).</title>
        <authorList>
            <person name="Bustos P."/>
            <person name="Santamaria R.I."/>
            <person name="Perez-Carrascal O.M."/>
            <person name="Juarez S."/>
            <person name="Lozano L."/>
            <person name="Martinez-Flores I."/>
            <person name="Martinez-Romero E."/>
            <person name="Cevallos M."/>
            <person name="Romero D."/>
            <person name="Davila G."/>
            <person name="Gonzalez V."/>
        </authorList>
    </citation>
    <scope>NUCLEOTIDE SEQUENCE [LARGE SCALE GENOMIC DNA]</scope>
    <source>
        <strain evidence="7 8">IE4872</strain>
    </source>
</reference>
<dbReference type="Pfam" id="PF13515">
    <property type="entry name" value="FUSC_2"/>
    <property type="match status" value="1"/>
</dbReference>
<evidence type="ECO:0000256" key="3">
    <source>
        <dbReference type="ARBA" id="ARBA00022989"/>
    </source>
</evidence>
<accession>A0A1L5NHL3</accession>
<comment type="subcellular location">
    <subcellularLocation>
        <location evidence="1">Membrane</location>
        <topology evidence="1">Multi-pass membrane protein</topology>
    </subcellularLocation>
</comment>
<feature type="transmembrane region" description="Helical" evidence="5">
    <location>
        <begin position="97"/>
        <end position="118"/>
    </location>
</feature>
<sequence length="207" mass="21594">MTLTRFPRCEPRCLTAMHQGAIFPAPAAAEPEAPPAAGTPRAADPAAAARLALQDILILLPVLSWFILDATQVAIVVLIVIVTLLRQHDRGQGQQAALGLILGNLIGGIAAAVFYNLVLVGGSLLFFIAAYFAASLIFAGRIVVAAERAPFYAIAFATFILLVGLGMSPLPGTSGEAFFTRLLNVLLASAYAIGGLSLVESGRRLPS</sequence>
<feature type="transmembrane region" description="Helical" evidence="5">
    <location>
        <begin position="151"/>
        <end position="170"/>
    </location>
</feature>
<dbReference type="GO" id="GO:0016020">
    <property type="term" value="C:membrane"/>
    <property type="evidence" value="ECO:0007669"/>
    <property type="project" value="UniProtKB-SubCell"/>
</dbReference>
<evidence type="ECO:0000313" key="7">
    <source>
        <dbReference type="EMBL" id="APO67361.1"/>
    </source>
</evidence>
<proteinExistence type="predicted"/>
<protein>
    <recommendedName>
        <fullName evidence="6">Integral membrane bound transporter domain-containing protein</fullName>
    </recommendedName>
</protein>
<keyword evidence="2 5" id="KW-0812">Transmembrane</keyword>
<keyword evidence="3 5" id="KW-1133">Transmembrane helix</keyword>
<dbReference type="InterPro" id="IPR049453">
    <property type="entry name" value="Memb_transporter_dom"/>
</dbReference>
<name>A0A1L5NHL3_9HYPH</name>
<dbReference type="OrthoDB" id="6849376at2"/>
<dbReference type="AlphaFoldDB" id="A0A1L5NHL3"/>
<evidence type="ECO:0000313" key="8">
    <source>
        <dbReference type="Proteomes" id="UP000184749"/>
    </source>
</evidence>
<feature type="transmembrane region" description="Helical" evidence="5">
    <location>
        <begin position="62"/>
        <end position="85"/>
    </location>
</feature>
<dbReference type="Proteomes" id="UP000184749">
    <property type="component" value="Chromosome"/>
</dbReference>